<dbReference type="EMBL" id="UXHF01000012">
    <property type="protein sequence ID" value="VDC48957.1"/>
    <property type="molecule type" value="Genomic_DNA"/>
</dbReference>
<dbReference type="PROSITE" id="PS01075">
    <property type="entry name" value="ACETATE_KINASE_1"/>
    <property type="match status" value="1"/>
</dbReference>
<keyword evidence="2 9" id="KW-0963">Cytoplasm</keyword>
<feature type="active site" description="Proton donor/acceptor" evidence="9">
    <location>
        <position position="173"/>
    </location>
</feature>
<comment type="cofactor">
    <cofactor evidence="9">
        <name>Mg(2+)</name>
        <dbReference type="ChEBI" id="CHEBI:18420"/>
    </cofactor>
    <cofactor evidence="9">
        <name>Mn(2+)</name>
        <dbReference type="ChEBI" id="CHEBI:29035"/>
    </cofactor>
    <text evidence="9">Mg(2+). Can also accept Mn(2+).</text>
</comment>
<feature type="binding site" evidence="9">
    <location>
        <begin position="231"/>
        <end position="235"/>
    </location>
    <ligand>
        <name>ATP</name>
        <dbReference type="ChEBI" id="CHEBI:30616"/>
    </ligand>
</feature>
<comment type="pathway">
    <text evidence="9">Metabolic intermediate biosynthesis; acetyl-CoA biosynthesis; acetyl-CoA from acetate: step 1/2.</text>
</comment>
<dbReference type="PROSITE" id="PS01076">
    <property type="entry name" value="ACETATE_KINASE_2"/>
    <property type="match status" value="1"/>
</dbReference>
<feature type="binding site" evidence="9">
    <location>
        <position position="37"/>
    </location>
    <ligand>
        <name>Mg(2+)</name>
        <dbReference type="ChEBI" id="CHEBI:18420"/>
    </ligand>
</feature>
<dbReference type="InterPro" id="IPR004372">
    <property type="entry name" value="Ac/propionate_kinase"/>
</dbReference>
<accession>A0A7Z8Y1B8</accession>
<evidence type="ECO:0000256" key="9">
    <source>
        <dbReference type="HAMAP-Rule" id="MF_00020"/>
    </source>
</evidence>
<evidence type="ECO:0000256" key="7">
    <source>
        <dbReference type="ARBA" id="ARBA00022840"/>
    </source>
</evidence>
<comment type="subunit">
    <text evidence="9">Homodimer.</text>
</comment>
<feature type="binding site" evidence="9">
    <location>
        <begin position="306"/>
        <end position="308"/>
    </location>
    <ligand>
        <name>ATP</name>
        <dbReference type="ChEBI" id="CHEBI:30616"/>
    </ligand>
</feature>
<feature type="binding site" evidence="9">
    <location>
        <position position="402"/>
    </location>
    <ligand>
        <name>Mg(2+)</name>
        <dbReference type="ChEBI" id="CHEBI:18420"/>
    </ligand>
</feature>
<dbReference type="RefSeq" id="WP_230307569.1">
    <property type="nucleotide sequence ID" value="NZ_UXHF01000012.1"/>
</dbReference>
<dbReference type="SUPFAM" id="SSF53067">
    <property type="entry name" value="Actin-like ATPase domain"/>
    <property type="match status" value="2"/>
</dbReference>
<reference evidence="12 13" key="1">
    <citation type="submission" date="2018-11" db="EMBL/GenBank/DDBJ databases">
        <authorList>
            <person name="Peiro R."/>
            <person name="Begona"/>
            <person name="Cbmso G."/>
            <person name="Lopez M."/>
            <person name="Gonzalez S."/>
            <person name="Sacristan E."/>
            <person name="Castillo E."/>
        </authorList>
    </citation>
    <scope>NUCLEOTIDE SEQUENCE [LARGE SCALE GENOMIC DNA]</scope>
    <source>
        <strain evidence="12">Brev_genome</strain>
    </source>
</reference>
<evidence type="ECO:0000256" key="6">
    <source>
        <dbReference type="ARBA" id="ARBA00022777"/>
    </source>
</evidence>
<name>A0A7Z8Y1B8_9CAUL</name>
<feature type="region of interest" description="Disordered" evidence="11">
    <location>
        <begin position="1"/>
        <end position="24"/>
    </location>
</feature>
<keyword evidence="13" id="KW-1185">Reference proteome</keyword>
<evidence type="ECO:0000313" key="13">
    <source>
        <dbReference type="Proteomes" id="UP000289220"/>
    </source>
</evidence>
<dbReference type="HAMAP" id="MF_00020">
    <property type="entry name" value="Acetate_kinase"/>
    <property type="match status" value="1"/>
</dbReference>
<dbReference type="GO" id="GO:0006085">
    <property type="term" value="P:acetyl-CoA biosynthetic process"/>
    <property type="evidence" value="ECO:0007669"/>
    <property type="project" value="UniProtKB-UniRule"/>
</dbReference>
<evidence type="ECO:0000256" key="5">
    <source>
        <dbReference type="ARBA" id="ARBA00022741"/>
    </source>
</evidence>
<dbReference type="GO" id="GO:0008776">
    <property type="term" value="F:acetate kinase activity"/>
    <property type="evidence" value="ECO:0007669"/>
    <property type="project" value="UniProtKB-UniRule"/>
</dbReference>
<keyword evidence="3 9" id="KW-0808">Transferase</keyword>
<keyword evidence="8 9" id="KW-0460">Magnesium</keyword>
<keyword evidence="4 9" id="KW-0479">Metal-binding</keyword>
<dbReference type="GO" id="GO:0006083">
    <property type="term" value="P:acetate metabolic process"/>
    <property type="evidence" value="ECO:0007669"/>
    <property type="project" value="TreeGrafter"/>
</dbReference>
<evidence type="ECO:0000313" key="12">
    <source>
        <dbReference type="EMBL" id="VDC48957.1"/>
    </source>
</evidence>
<dbReference type="InterPro" id="IPR043129">
    <property type="entry name" value="ATPase_NBD"/>
</dbReference>
<dbReference type="GO" id="GO:0000287">
    <property type="term" value="F:magnesium ion binding"/>
    <property type="evidence" value="ECO:0007669"/>
    <property type="project" value="UniProtKB-UniRule"/>
</dbReference>
<comment type="function">
    <text evidence="9">Catalyzes the formation of acetyl phosphate from acetate and ATP. Can also catalyze the reverse reaction.</text>
</comment>
<dbReference type="UniPathway" id="UPA00340">
    <property type="reaction ID" value="UER00458"/>
</dbReference>
<proteinExistence type="inferred from homology"/>
<comment type="catalytic activity">
    <reaction evidence="9">
        <text>acetate + ATP = acetyl phosphate + ADP</text>
        <dbReference type="Rhea" id="RHEA:11352"/>
        <dbReference type="ChEBI" id="CHEBI:22191"/>
        <dbReference type="ChEBI" id="CHEBI:30089"/>
        <dbReference type="ChEBI" id="CHEBI:30616"/>
        <dbReference type="ChEBI" id="CHEBI:456216"/>
        <dbReference type="EC" id="2.7.2.1"/>
    </reaction>
</comment>
<evidence type="ECO:0000256" key="2">
    <source>
        <dbReference type="ARBA" id="ARBA00022490"/>
    </source>
</evidence>
<keyword evidence="6 9" id="KW-0418">Kinase</keyword>
<dbReference type="PANTHER" id="PTHR21060:SF21">
    <property type="entry name" value="ACETATE KINASE"/>
    <property type="match status" value="1"/>
</dbReference>
<keyword evidence="7 9" id="KW-0067">ATP-binding</keyword>
<comment type="subcellular location">
    <subcellularLocation>
        <location evidence="9">Cytoplasm</location>
    </subcellularLocation>
</comment>
<dbReference type="Proteomes" id="UP000289220">
    <property type="component" value="Unassembled WGS sequence"/>
</dbReference>
<feature type="binding site" evidence="9">
    <location>
        <position position="116"/>
    </location>
    <ligand>
        <name>substrate</name>
    </ligand>
</feature>
<dbReference type="AlphaFoldDB" id="A0A7Z8Y1B8"/>
<dbReference type="PRINTS" id="PR00471">
    <property type="entry name" value="ACETATEKNASE"/>
</dbReference>
<evidence type="ECO:0000256" key="3">
    <source>
        <dbReference type="ARBA" id="ARBA00022679"/>
    </source>
</evidence>
<dbReference type="EC" id="2.7.2.1" evidence="9"/>
<feature type="compositionally biased region" description="Basic and acidic residues" evidence="11">
    <location>
        <begin position="1"/>
        <end position="12"/>
    </location>
</feature>
<comment type="similarity">
    <text evidence="1 9 10">Belongs to the acetokinase family.</text>
</comment>
<keyword evidence="5 9" id="KW-0547">Nucleotide-binding</keyword>
<dbReference type="GO" id="GO:0005829">
    <property type="term" value="C:cytosol"/>
    <property type="evidence" value="ECO:0007669"/>
    <property type="project" value="TreeGrafter"/>
</dbReference>
<dbReference type="NCBIfam" id="TIGR00016">
    <property type="entry name" value="ackA"/>
    <property type="match status" value="1"/>
</dbReference>
<evidence type="ECO:0000256" key="1">
    <source>
        <dbReference type="ARBA" id="ARBA00008748"/>
    </source>
</evidence>
<feature type="binding site" evidence="9">
    <location>
        <position position="44"/>
    </location>
    <ligand>
        <name>ATP</name>
        <dbReference type="ChEBI" id="CHEBI:30616"/>
    </ligand>
</feature>
<evidence type="ECO:0000256" key="8">
    <source>
        <dbReference type="ARBA" id="ARBA00022842"/>
    </source>
</evidence>
<dbReference type="InterPro" id="IPR023865">
    <property type="entry name" value="Aliphatic_acid_kinase_CS"/>
</dbReference>
<organism evidence="12 13">
    <name type="scientific">Brevundimonas mediterranea</name>
    <dbReference type="NCBI Taxonomy" id="74329"/>
    <lineage>
        <taxon>Bacteria</taxon>
        <taxon>Pseudomonadati</taxon>
        <taxon>Pseudomonadota</taxon>
        <taxon>Alphaproteobacteria</taxon>
        <taxon>Caulobacterales</taxon>
        <taxon>Caulobacteraceae</taxon>
        <taxon>Brevundimonas</taxon>
    </lineage>
</organism>
<sequence>MVGSVRGEDWLRQDVNSTPGVRQPEVNARMPPVLALNVGSSTVKFGVFEAARGHLAPVLRGRIESNGAGRRLVSQDAAGGVLSETPWVAGGDDATSDLLRWVEARLAGPVAAVGHRVVHGGPDFSQAVAASEPVLESLEALAPLAPLHQQQGLAGVRALRKACPDLPQVLTFDTAFHGGHEPVADRLGLPRLWEARGLRRYGFHGLSYESVAGQLAMLDPSMAEGRVVAAHLGSGASLCALRNGRSIDTTMGATPLDGLVMGTRCGSLDPGVVLYLQQAGGLDAAGLVDLLYRRSGLLGVSGLSGDMRVLLESDSPAAREAVDLFVYRAAREVAALAGSLEGLDGLVFTAGIGENSPRIRAETCARLAWLGVELDPAANRRGSGRLSPVGAPVTVRMIRTDEERVIARHTSRLLGLDR</sequence>
<dbReference type="Gene3D" id="3.30.420.40">
    <property type="match status" value="2"/>
</dbReference>
<gene>
    <name evidence="9 12" type="primary">ackA</name>
    <name evidence="12" type="ORF">BREV_BREV_00943</name>
</gene>
<dbReference type="GO" id="GO:0005524">
    <property type="term" value="F:ATP binding"/>
    <property type="evidence" value="ECO:0007669"/>
    <property type="project" value="UniProtKB-KW"/>
</dbReference>
<dbReference type="PIRSF" id="PIRSF000722">
    <property type="entry name" value="Acetate_prop_kin"/>
    <property type="match status" value="1"/>
</dbReference>
<dbReference type="InterPro" id="IPR000890">
    <property type="entry name" value="Aliphatic_acid_kin_short-chain"/>
</dbReference>
<feature type="binding site" evidence="9">
    <location>
        <begin position="351"/>
        <end position="355"/>
    </location>
    <ligand>
        <name>ATP</name>
        <dbReference type="ChEBI" id="CHEBI:30616"/>
    </ligand>
</feature>
<evidence type="ECO:0000256" key="10">
    <source>
        <dbReference type="RuleBase" id="RU003835"/>
    </source>
</evidence>
<feature type="site" description="Transition state stabilizer" evidence="9">
    <location>
        <position position="264"/>
    </location>
</feature>
<evidence type="ECO:0000256" key="11">
    <source>
        <dbReference type="SAM" id="MobiDB-lite"/>
    </source>
</evidence>
<protein>
    <recommendedName>
        <fullName evidence="9">Acetate kinase</fullName>
        <ecNumber evidence="9">2.7.2.1</ecNumber>
    </recommendedName>
    <alternativeName>
        <fullName evidence="9">Acetokinase</fullName>
    </alternativeName>
</protein>
<feature type="site" description="Transition state stabilizer" evidence="9">
    <location>
        <position position="204"/>
    </location>
</feature>
<comment type="caution">
    <text evidence="12">The sequence shown here is derived from an EMBL/GenBank/DDBJ whole genome shotgun (WGS) entry which is preliminary data.</text>
</comment>
<dbReference type="PANTHER" id="PTHR21060">
    <property type="entry name" value="ACETATE KINASE"/>
    <property type="match status" value="1"/>
</dbReference>
<dbReference type="Pfam" id="PF00871">
    <property type="entry name" value="Acetate_kinase"/>
    <property type="match status" value="1"/>
</dbReference>
<evidence type="ECO:0000256" key="4">
    <source>
        <dbReference type="ARBA" id="ARBA00022723"/>
    </source>
</evidence>